<dbReference type="InterPro" id="IPR024920">
    <property type="entry name" value="Dihydroorotate_DH_1"/>
</dbReference>
<evidence type="ECO:0000256" key="6">
    <source>
        <dbReference type="ARBA" id="ARBA00022643"/>
    </source>
</evidence>
<organism evidence="11 12">
    <name type="scientific">Psychracetigena formicireducens</name>
    <dbReference type="NCBI Taxonomy" id="2986056"/>
    <lineage>
        <taxon>Bacteria</taxon>
        <taxon>Bacillati</taxon>
        <taxon>Candidatus Lithacetigenota</taxon>
        <taxon>Candidatus Psychracetigena</taxon>
    </lineage>
</organism>
<evidence type="ECO:0000256" key="1">
    <source>
        <dbReference type="ARBA" id="ARBA00004496"/>
    </source>
</evidence>
<dbReference type="EC" id="1.3.-.-" evidence="9"/>
<dbReference type="PIRSF" id="PIRSF000164">
    <property type="entry name" value="DHO_oxidase"/>
    <property type="match status" value="1"/>
</dbReference>
<evidence type="ECO:0000256" key="7">
    <source>
        <dbReference type="ARBA" id="ARBA00022975"/>
    </source>
</evidence>
<dbReference type="Proteomes" id="UP000811545">
    <property type="component" value="Unassembled WGS sequence"/>
</dbReference>
<dbReference type="Gene3D" id="3.20.20.70">
    <property type="entry name" value="Aldolase class I"/>
    <property type="match status" value="1"/>
</dbReference>
<comment type="catalytic activity">
    <reaction evidence="9">
        <text>(S)-dihydroorotate + A = orotate + AH2</text>
        <dbReference type="Rhea" id="RHEA:18073"/>
        <dbReference type="ChEBI" id="CHEBI:13193"/>
        <dbReference type="ChEBI" id="CHEBI:17499"/>
        <dbReference type="ChEBI" id="CHEBI:30839"/>
        <dbReference type="ChEBI" id="CHEBI:30864"/>
    </reaction>
</comment>
<comment type="function">
    <text evidence="9">Catalyzes the conversion of dihydroorotate to orotate.</text>
</comment>
<protein>
    <recommendedName>
        <fullName evidence="9">Dihydroorotate dehydrogenase</fullName>
        <shortName evidence="9">DHOD</shortName>
        <shortName evidence="9">DHODase</shortName>
        <shortName evidence="9">DHOdehase</shortName>
        <ecNumber evidence="9">1.3.-.-</ecNumber>
    </recommendedName>
</protein>
<feature type="binding site" evidence="9">
    <location>
        <position position="99"/>
    </location>
    <ligand>
        <name>FMN</name>
        <dbReference type="ChEBI" id="CHEBI:58210"/>
    </ligand>
</feature>
<dbReference type="InterPro" id="IPR050074">
    <property type="entry name" value="DHO_dehydrogenase"/>
</dbReference>
<feature type="binding site" evidence="9">
    <location>
        <begin position="239"/>
        <end position="240"/>
    </location>
    <ligand>
        <name>FMN</name>
        <dbReference type="ChEBI" id="CHEBI:58210"/>
    </ligand>
</feature>
<feature type="binding site" evidence="9">
    <location>
        <position position="128"/>
    </location>
    <ligand>
        <name>substrate</name>
    </ligand>
</feature>
<feature type="binding site" evidence="9">
    <location>
        <begin position="261"/>
        <end position="262"/>
    </location>
    <ligand>
        <name>FMN</name>
        <dbReference type="ChEBI" id="CHEBI:58210"/>
    </ligand>
</feature>
<dbReference type="GO" id="GO:0044205">
    <property type="term" value="P:'de novo' UMP biosynthetic process"/>
    <property type="evidence" value="ECO:0007669"/>
    <property type="project" value="UniProtKB-UniRule"/>
</dbReference>
<keyword evidence="8 9" id="KW-0560">Oxidoreductase</keyword>
<evidence type="ECO:0000256" key="2">
    <source>
        <dbReference type="ARBA" id="ARBA00004725"/>
    </source>
</evidence>
<accession>A0A9E2BGP4</accession>
<dbReference type="PANTHER" id="PTHR48109">
    <property type="entry name" value="DIHYDROOROTATE DEHYDROGENASE (QUINONE), MITOCHONDRIAL-RELATED"/>
    <property type="match status" value="1"/>
</dbReference>
<feature type="binding site" evidence="9">
    <location>
        <position position="128"/>
    </location>
    <ligand>
        <name>FMN</name>
        <dbReference type="ChEBI" id="CHEBI:58210"/>
    </ligand>
</feature>
<evidence type="ECO:0000256" key="4">
    <source>
        <dbReference type="ARBA" id="ARBA00022490"/>
    </source>
</evidence>
<comment type="caution">
    <text evidence="11">The sequence shown here is derived from an EMBL/GenBank/DDBJ whole genome shotgun (WGS) entry which is preliminary data.</text>
</comment>
<keyword evidence="7 9" id="KW-0665">Pyrimidine biosynthesis</keyword>
<dbReference type="InterPro" id="IPR012135">
    <property type="entry name" value="Dihydroorotate_DH_1_2"/>
</dbReference>
<comment type="caution">
    <text evidence="9">Lacks conserved residue(s) required for the propagation of feature annotation.</text>
</comment>
<feature type="active site" description="Nucleophile" evidence="9">
    <location>
        <position position="131"/>
    </location>
</feature>
<sequence>MSTVNLEVRIGNLFLKNPLIAAAGTYGPDSFELIPPNLFGAVCTKAVTLNPVQGNKPPRLFEVKGGLINRIGLQNQGVHQFVEEIYPRFSQYHTPVVINVAGFTANEYLKILEILEDKIKDLVIYELNVSCPNVEKGGMAICQHLPSLRRLLTKAREITNKPLWVKLPPQGELIKLLKVSEETLVEAVVIANTYRALTIDKATGEIYTGGLSGPAIKHLTLNLVNQARQLTPLPIVGCGGVSDLEGLMQYLKLGARAVQIGTSLFNNPETPSIIINELDNFLNISNQNSLWDYLNPPGSYKSIINKNKGVGKLQMGTQKIYSGKCIGAQKIKKDKSKN</sequence>
<evidence type="ECO:0000259" key="10">
    <source>
        <dbReference type="Pfam" id="PF01180"/>
    </source>
</evidence>
<evidence type="ECO:0000256" key="8">
    <source>
        <dbReference type="ARBA" id="ARBA00023002"/>
    </source>
</evidence>
<feature type="binding site" evidence="9">
    <location>
        <begin position="192"/>
        <end position="193"/>
    </location>
    <ligand>
        <name>substrate</name>
    </ligand>
</feature>
<feature type="domain" description="Dihydroorotate dehydrogenase catalytic" evidence="10">
    <location>
        <begin position="6"/>
        <end position="282"/>
    </location>
</feature>
<dbReference type="GO" id="GO:0006207">
    <property type="term" value="P:'de novo' pyrimidine nucleobase biosynthetic process"/>
    <property type="evidence" value="ECO:0007669"/>
    <property type="project" value="TreeGrafter"/>
</dbReference>
<feature type="binding site" evidence="9">
    <location>
        <position position="213"/>
    </location>
    <ligand>
        <name>FMN</name>
        <dbReference type="ChEBI" id="CHEBI:58210"/>
    </ligand>
</feature>
<evidence type="ECO:0000313" key="11">
    <source>
        <dbReference type="EMBL" id="MBT9145261.1"/>
    </source>
</evidence>
<keyword evidence="4 9" id="KW-0963">Cytoplasm</keyword>
<evidence type="ECO:0000313" key="12">
    <source>
        <dbReference type="Proteomes" id="UP000811545"/>
    </source>
</evidence>
<comment type="similarity">
    <text evidence="3 9">Belongs to the dihydroorotate dehydrogenase family. Type 1 subfamily.</text>
</comment>
<dbReference type="SUPFAM" id="SSF51395">
    <property type="entry name" value="FMN-linked oxidoreductases"/>
    <property type="match status" value="1"/>
</dbReference>
<dbReference type="HAMAP" id="MF_00224">
    <property type="entry name" value="DHO_dh_type1"/>
    <property type="match status" value="1"/>
</dbReference>
<comment type="cofactor">
    <cofactor evidence="9">
        <name>FMN</name>
        <dbReference type="ChEBI" id="CHEBI:58210"/>
    </cofactor>
    <text evidence="9">Binds 1 FMN per subunit.</text>
</comment>
<evidence type="ECO:0000256" key="3">
    <source>
        <dbReference type="ARBA" id="ARBA00008008"/>
    </source>
</evidence>
<name>A0A9E2BGP4_PSYF1</name>
<dbReference type="AlphaFoldDB" id="A0A9E2BGP4"/>
<dbReference type="PANTHER" id="PTHR48109:SF1">
    <property type="entry name" value="DIHYDROOROTATE DEHYDROGENASE (FUMARATE)"/>
    <property type="match status" value="1"/>
</dbReference>
<dbReference type="InterPro" id="IPR005720">
    <property type="entry name" value="Dihydroorotate_DH_cat"/>
</dbReference>
<evidence type="ECO:0000256" key="9">
    <source>
        <dbReference type="HAMAP-Rule" id="MF_00224"/>
    </source>
</evidence>
<dbReference type="GO" id="GO:0005737">
    <property type="term" value="C:cytoplasm"/>
    <property type="evidence" value="ECO:0007669"/>
    <property type="project" value="UniProtKB-SubCell"/>
</dbReference>
<feature type="binding site" evidence="9">
    <location>
        <begin position="45"/>
        <end position="46"/>
    </location>
    <ligand>
        <name>FMN</name>
        <dbReference type="ChEBI" id="CHEBI:58210"/>
    </ligand>
</feature>
<comment type="pathway">
    <text evidence="2 9">Pyrimidine metabolism; UMP biosynthesis via de novo pathway.</text>
</comment>
<gene>
    <name evidence="11" type="primary">pyrD_2</name>
    <name evidence="9" type="synonym">pyrD</name>
    <name evidence="11" type="ORF">DDT42_01131</name>
</gene>
<comment type="subcellular location">
    <subcellularLocation>
        <location evidence="1 9">Cytoplasm</location>
    </subcellularLocation>
</comment>
<proteinExistence type="inferred from homology"/>
<keyword evidence="6 9" id="KW-0288">FMN</keyword>
<evidence type="ECO:0000256" key="5">
    <source>
        <dbReference type="ARBA" id="ARBA00022630"/>
    </source>
</evidence>
<dbReference type="Pfam" id="PF01180">
    <property type="entry name" value="DHO_dh"/>
    <property type="match status" value="1"/>
</dbReference>
<dbReference type="GO" id="GO:0004152">
    <property type="term" value="F:dihydroorotate dehydrogenase activity"/>
    <property type="evidence" value="ECO:0007669"/>
    <property type="project" value="UniProtKB-UniRule"/>
</dbReference>
<feature type="binding site" evidence="9">
    <location>
        <position position="45"/>
    </location>
    <ligand>
        <name>substrate</name>
    </ligand>
</feature>
<dbReference type="EMBL" id="QLTW01000067">
    <property type="protein sequence ID" value="MBT9145261.1"/>
    <property type="molecule type" value="Genomic_DNA"/>
</dbReference>
<feature type="binding site" evidence="9">
    <location>
        <begin position="69"/>
        <end position="73"/>
    </location>
    <ligand>
        <name>substrate</name>
    </ligand>
</feature>
<keyword evidence="5 9" id="KW-0285">Flavoprotein</keyword>
<dbReference type="InterPro" id="IPR013785">
    <property type="entry name" value="Aldolase_TIM"/>
</dbReference>
<reference evidence="11 12" key="1">
    <citation type="journal article" date="2021" name="bioRxiv">
        <title>Unique metabolic strategies in Hadean analogues reveal hints for primordial physiology.</title>
        <authorList>
            <person name="Nobu M.K."/>
            <person name="Nakai R."/>
            <person name="Tamazawa S."/>
            <person name="Mori H."/>
            <person name="Toyoda A."/>
            <person name="Ijiri A."/>
            <person name="Suzuki S."/>
            <person name="Kurokawa K."/>
            <person name="Kamagata Y."/>
            <person name="Tamaki H."/>
        </authorList>
    </citation>
    <scope>NUCLEOTIDE SEQUENCE [LARGE SCALE GENOMIC DNA]</scope>
    <source>
        <strain evidence="11">BS525</strain>
    </source>
</reference>
<feature type="binding site" evidence="9">
    <location>
        <position position="166"/>
    </location>
    <ligand>
        <name>FMN</name>
        <dbReference type="ChEBI" id="CHEBI:58210"/>
    </ligand>
</feature>